<dbReference type="GO" id="GO:0004848">
    <property type="term" value="F:ureidoglycolate hydrolase activity"/>
    <property type="evidence" value="ECO:0007669"/>
    <property type="project" value="InterPro"/>
</dbReference>
<dbReference type="OrthoDB" id="10259530at2759"/>
<evidence type="ECO:0000256" key="3">
    <source>
        <dbReference type="ARBA" id="ARBA00023239"/>
    </source>
</evidence>
<dbReference type="Pfam" id="PF04115">
    <property type="entry name" value="Ureidogly_lyase"/>
    <property type="match status" value="1"/>
</dbReference>
<proteinExistence type="predicted"/>
<dbReference type="GO" id="GO:0050385">
    <property type="term" value="F:ureidoglycolate lyase activity"/>
    <property type="evidence" value="ECO:0007669"/>
    <property type="project" value="UniProtKB-EC"/>
</dbReference>
<comment type="caution">
    <text evidence="5">The sequence shown here is derived from an EMBL/GenBank/DDBJ whole genome shotgun (WGS) entry which is preliminary data.</text>
</comment>
<sequence>MGILVGALRGGARRASLARCRRYAFTFSPENFRDPNLPSGLRVIDVPAAKATDETLAEVGACLIHGPDERTVANKNFEIVRWPQPGWRPLDPQTGDEAGTTEGHFDVHWQADYFFGHNLAIATENNYYLDGIGCPPEQARRELPSAGDGTHILLWMSDYHPDGAQLFWPCTEPPAPFTVCLGAARFGDDIRPTDMRAFTVPAGKGVYLAPGTWHNGIYLRPEHCPARFLTRQGKVHARVSCSWADEFGVLLRVPLGE</sequence>
<dbReference type="InterPro" id="IPR007247">
    <property type="entry name" value="Ureidogly_lyase"/>
</dbReference>
<name>A0A0M0K1C3_9EUKA</name>
<evidence type="ECO:0000256" key="1">
    <source>
        <dbReference type="ARBA" id="ARBA00011738"/>
    </source>
</evidence>
<dbReference type="InterPro" id="IPR011051">
    <property type="entry name" value="RmlC_Cupin_sf"/>
</dbReference>
<comment type="catalytic activity">
    <reaction evidence="4">
        <text>(S)-ureidoglycolate = urea + glyoxylate</text>
        <dbReference type="Rhea" id="RHEA:11304"/>
        <dbReference type="ChEBI" id="CHEBI:16199"/>
        <dbReference type="ChEBI" id="CHEBI:36655"/>
        <dbReference type="ChEBI" id="CHEBI:57296"/>
        <dbReference type="EC" id="4.3.2.3"/>
    </reaction>
</comment>
<accession>A0A0M0K1C3</accession>
<evidence type="ECO:0000313" key="6">
    <source>
        <dbReference type="Proteomes" id="UP000037460"/>
    </source>
</evidence>
<reference evidence="6" key="1">
    <citation type="journal article" date="2015" name="PLoS Genet.">
        <title>Genome Sequence and Transcriptome Analyses of Chrysochromulina tobin: Metabolic Tools for Enhanced Algal Fitness in the Prominent Order Prymnesiales (Haptophyceae).</title>
        <authorList>
            <person name="Hovde B.T."/>
            <person name="Deodato C.R."/>
            <person name="Hunsperger H.M."/>
            <person name="Ryken S.A."/>
            <person name="Yost W."/>
            <person name="Jha R.K."/>
            <person name="Patterson J."/>
            <person name="Monnat R.J. Jr."/>
            <person name="Barlow S.B."/>
            <person name="Starkenburg S.R."/>
            <person name="Cattolico R.A."/>
        </authorList>
    </citation>
    <scope>NUCLEOTIDE SEQUENCE</scope>
    <source>
        <strain evidence="6">CCMP291</strain>
    </source>
</reference>
<keyword evidence="2" id="KW-0659">Purine metabolism</keyword>
<dbReference type="SUPFAM" id="SSF51182">
    <property type="entry name" value="RmlC-like cupins"/>
    <property type="match status" value="1"/>
</dbReference>
<evidence type="ECO:0000256" key="4">
    <source>
        <dbReference type="ARBA" id="ARBA00047684"/>
    </source>
</evidence>
<dbReference type="AlphaFoldDB" id="A0A0M0K1C3"/>
<protein>
    <submittedName>
        <fullName evidence="5">Ureidoglycolate hydrolase</fullName>
    </submittedName>
</protein>
<dbReference type="GO" id="GO:0000256">
    <property type="term" value="P:allantoin catabolic process"/>
    <property type="evidence" value="ECO:0007669"/>
    <property type="project" value="InterPro"/>
</dbReference>
<dbReference type="Proteomes" id="UP000037460">
    <property type="component" value="Unassembled WGS sequence"/>
</dbReference>
<evidence type="ECO:0000313" key="5">
    <source>
        <dbReference type="EMBL" id="KOO32392.1"/>
    </source>
</evidence>
<dbReference type="EMBL" id="JWZX01001788">
    <property type="protein sequence ID" value="KOO32392.1"/>
    <property type="molecule type" value="Genomic_DNA"/>
</dbReference>
<evidence type="ECO:0000256" key="2">
    <source>
        <dbReference type="ARBA" id="ARBA00022631"/>
    </source>
</evidence>
<keyword evidence="3" id="KW-0456">Lyase</keyword>
<keyword evidence="5" id="KW-0378">Hydrolase</keyword>
<keyword evidence="6" id="KW-1185">Reference proteome</keyword>
<gene>
    <name evidence="5" type="ORF">Ctob_002327</name>
</gene>
<dbReference type="InterPro" id="IPR024060">
    <property type="entry name" value="Ureidoglycolate_lyase_dom_sf"/>
</dbReference>
<dbReference type="Gene3D" id="2.60.120.480">
    <property type="entry name" value="Ureidoglycolate hydrolase"/>
    <property type="match status" value="1"/>
</dbReference>
<organism evidence="5 6">
    <name type="scientific">Chrysochromulina tobinii</name>
    <dbReference type="NCBI Taxonomy" id="1460289"/>
    <lineage>
        <taxon>Eukaryota</taxon>
        <taxon>Haptista</taxon>
        <taxon>Haptophyta</taxon>
        <taxon>Prymnesiophyceae</taxon>
        <taxon>Prymnesiales</taxon>
        <taxon>Chrysochromulinaceae</taxon>
        <taxon>Chrysochromulina</taxon>
    </lineage>
</organism>
<dbReference type="GO" id="GO:0006144">
    <property type="term" value="P:purine nucleobase metabolic process"/>
    <property type="evidence" value="ECO:0007669"/>
    <property type="project" value="UniProtKB-KW"/>
</dbReference>
<comment type="subunit">
    <text evidence="1">Homodimer.</text>
</comment>